<comment type="caution">
    <text evidence="2">The sequence shown here is derived from an EMBL/GenBank/DDBJ whole genome shotgun (WGS) entry which is preliminary data.</text>
</comment>
<sequence length="207" mass="23893">MINSLSQAALVQLFQLGKLWELRILMYRLERIQEKSKEEQKNVQILIKETKDVLKEKEEGKESQDKMKQNSKKDEEEQTVKNEDNNAFHGKTVTQKFINAIIRRRAIMHYILVALEVLVRDGGEGIRRLFTNALLSDIPYDQLPNSPSKLIRLVTCDDRILNKATTESVDFLISDDDLPNTLRVAAERLQFNIKQSTLTLTLTQSAH</sequence>
<accession>A0A5J4X5E8</accession>
<evidence type="ECO:0000313" key="2">
    <source>
        <dbReference type="EMBL" id="KAA6402006.1"/>
    </source>
</evidence>
<dbReference type="AlphaFoldDB" id="A0A5J4X5E8"/>
<protein>
    <submittedName>
        <fullName evidence="2">Uncharacterized protein</fullName>
    </submittedName>
</protein>
<reference evidence="2 3" key="1">
    <citation type="submission" date="2019-03" db="EMBL/GenBank/DDBJ databases">
        <title>Single cell metagenomics reveals metabolic interactions within the superorganism composed of flagellate Streblomastix strix and complex community of Bacteroidetes bacteria on its surface.</title>
        <authorList>
            <person name="Treitli S.C."/>
            <person name="Kolisko M."/>
            <person name="Husnik F."/>
            <person name="Keeling P."/>
            <person name="Hampl V."/>
        </authorList>
    </citation>
    <scope>NUCLEOTIDE SEQUENCE [LARGE SCALE GENOMIC DNA]</scope>
    <source>
        <strain evidence="2">ST1C</strain>
    </source>
</reference>
<dbReference type="EMBL" id="SNRW01000298">
    <property type="protein sequence ID" value="KAA6402006.1"/>
    <property type="molecule type" value="Genomic_DNA"/>
</dbReference>
<name>A0A5J4X5E8_9EUKA</name>
<evidence type="ECO:0000313" key="3">
    <source>
        <dbReference type="Proteomes" id="UP000324800"/>
    </source>
</evidence>
<dbReference type="Proteomes" id="UP000324800">
    <property type="component" value="Unassembled WGS sequence"/>
</dbReference>
<evidence type="ECO:0000256" key="1">
    <source>
        <dbReference type="SAM" id="MobiDB-lite"/>
    </source>
</evidence>
<feature type="region of interest" description="Disordered" evidence="1">
    <location>
        <begin position="54"/>
        <end position="85"/>
    </location>
</feature>
<gene>
    <name evidence="2" type="ORF">EZS28_002465</name>
</gene>
<organism evidence="2 3">
    <name type="scientific">Streblomastix strix</name>
    <dbReference type="NCBI Taxonomy" id="222440"/>
    <lineage>
        <taxon>Eukaryota</taxon>
        <taxon>Metamonada</taxon>
        <taxon>Preaxostyla</taxon>
        <taxon>Oxymonadida</taxon>
        <taxon>Streblomastigidae</taxon>
        <taxon>Streblomastix</taxon>
    </lineage>
</organism>
<proteinExistence type="predicted"/>